<dbReference type="InterPro" id="IPR029039">
    <property type="entry name" value="Flavoprotein-like_sf"/>
</dbReference>
<keyword evidence="3" id="KW-1185">Reference proteome</keyword>
<dbReference type="InterPro" id="IPR005025">
    <property type="entry name" value="FMN_Rdtase-like_dom"/>
</dbReference>
<dbReference type="Gene3D" id="3.40.50.360">
    <property type="match status" value="1"/>
</dbReference>
<protein>
    <submittedName>
        <fullName evidence="2">NAD(P)H-dependent oxidoreductase</fullName>
    </submittedName>
</protein>
<evidence type="ECO:0000259" key="1">
    <source>
        <dbReference type="Pfam" id="PF03358"/>
    </source>
</evidence>
<dbReference type="SUPFAM" id="SSF52218">
    <property type="entry name" value="Flavoproteins"/>
    <property type="match status" value="1"/>
</dbReference>
<name>A0ABN2T7E5_9MICO</name>
<organism evidence="2 3">
    <name type="scientific">Brevibacterium samyangense</name>
    <dbReference type="NCBI Taxonomy" id="366888"/>
    <lineage>
        <taxon>Bacteria</taxon>
        <taxon>Bacillati</taxon>
        <taxon>Actinomycetota</taxon>
        <taxon>Actinomycetes</taxon>
        <taxon>Micrococcales</taxon>
        <taxon>Brevibacteriaceae</taxon>
        <taxon>Brevibacterium</taxon>
    </lineage>
</organism>
<comment type="caution">
    <text evidence="2">The sequence shown here is derived from an EMBL/GenBank/DDBJ whole genome shotgun (WGS) entry which is preliminary data.</text>
</comment>
<evidence type="ECO:0000313" key="3">
    <source>
        <dbReference type="Proteomes" id="UP001500755"/>
    </source>
</evidence>
<evidence type="ECO:0000313" key="2">
    <source>
        <dbReference type="EMBL" id="GAA1999219.1"/>
    </source>
</evidence>
<reference evidence="2 3" key="1">
    <citation type="journal article" date="2019" name="Int. J. Syst. Evol. Microbiol.">
        <title>The Global Catalogue of Microorganisms (GCM) 10K type strain sequencing project: providing services to taxonomists for standard genome sequencing and annotation.</title>
        <authorList>
            <consortium name="The Broad Institute Genomics Platform"/>
            <consortium name="The Broad Institute Genome Sequencing Center for Infectious Disease"/>
            <person name="Wu L."/>
            <person name="Ma J."/>
        </authorList>
    </citation>
    <scope>NUCLEOTIDE SEQUENCE [LARGE SCALE GENOMIC DNA]</scope>
    <source>
        <strain evidence="2 3">JCM 14546</strain>
    </source>
</reference>
<proteinExistence type="predicted"/>
<sequence>MSATTTSGTRTVLLVHHSPTAATGALAQAARDAFAFEELGEVDLVEVPALEATAEQVLAADAYVLGTTANFGYISGALKHFFDSTYDDVREPTAGRPFSFWIHGGYDTTGAERAMEAITTGLGWKLVAPPVVFTGEVEDPHTEAVTEMTATVAATLL</sequence>
<gene>
    <name evidence="2" type="ORF">GCM10009755_03350</name>
</gene>
<dbReference type="Pfam" id="PF03358">
    <property type="entry name" value="FMN_red"/>
    <property type="match status" value="1"/>
</dbReference>
<accession>A0ABN2T7E5</accession>
<dbReference type="Proteomes" id="UP001500755">
    <property type="component" value="Unassembled WGS sequence"/>
</dbReference>
<dbReference type="RefSeq" id="WP_344306392.1">
    <property type="nucleotide sequence ID" value="NZ_BAAANO010000004.1"/>
</dbReference>
<dbReference type="EMBL" id="BAAANO010000004">
    <property type="protein sequence ID" value="GAA1999219.1"/>
    <property type="molecule type" value="Genomic_DNA"/>
</dbReference>
<feature type="domain" description="NADPH-dependent FMN reductase-like" evidence="1">
    <location>
        <begin position="45"/>
        <end position="130"/>
    </location>
</feature>